<dbReference type="Gene3D" id="3.30.470.20">
    <property type="entry name" value="ATP-grasp fold, B domain"/>
    <property type="match status" value="1"/>
</dbReference>
<dbReference type="PROSITE" id="PS50975">
    <property type="entry name" value="ATP_GRASP"/>
    <property type="match status" value="1"/>
</dbReference>
<proteinExistence type="predicted"/>
<dbReference type="InterPro" id="IPR052032">
    <property type="entry name" value="ATP-dep_AA_Ligase"/>
</dbReference>
<evidence type="ECO:0000256" key="1">
    <source>
        <dbReference type="ARBA" id="ARBA00022598"/>
    </source>
</evidence>
<dbReference type="SUPFAM" id="SSF56059">
    <property type="entry name" value="Glutathione synthetase ATP-binding domain-like"/>
    <property type="match status" value="1"/>
</dbReference>
<evidence type="ECO:0000259" key="5">
    <source>
        <dbReference type="PROSITE" id="PS50975"/>
    </source>
</evidence>
<sequence length="427" mass="47445">MVNVFVPGLTQGQRADLETVEVPGGLRVYGLLDYDALVSADEFDFDDLLRRAREELDAFDGSVDAIIAHWDFPTSVLVPILAAERDLPSPSLESVIGCEHKLWSRTMQLRSVPECVPAFAAFDPFDPDALDTIDLPFPFWVKPIKAHSSQLGFEIADAGQFAAAVAEIQDAIGRIADPFDQALARVDVPEEVRVAGGRTCLAEQIVGGIQAAPEGSMFQGEYAVHGVFDMRKDAAGHSFVHLDYPARTVPSEVQQQMIDVTERYLRHIGFDNGCFNSEFMWETDTGQLWLIEINTRISQSHSDLFVKVDGTSNHSVAIDVALGRRPHLPHRQGEFAVAAQCLVPRYDDGVVTRVPTESEIAALCERFPATVVHIDVNVGDRLSELPNQDAYRYRLATLYIGANDHAELEQRYQDCLEALRFEFQEVD</sequence>
<dbReference type="Pfam" id="PF02786">
    <property type="entry name" value="CPSase_L_D2"/>
    <property type="match status" value="1"/>
</dbReference>
<evidence type="ECO:0000313" key="7">
    <source>
        <dbReference type="Proteomes" id="UP000290439"/>
    </source>
</evidence>
<dbReference type="GO" id="GO:0005524">
    <property type="term" value="F:ATP binding"/>
    <property type="evidence" value="ECO:0007669"/>
    <property type="project" value="UniProtKB-UniRule"/>
</dbReference>
<dbReference type="PROSITE" id="PS00867">
    <property type="entry name" value="CPSASE_2"/>
    <property type="match status" value="1"/>
</dbReference>
<dbReference type="Proteomes" id="UP000290439">
    <property type="component" value="Chromosome"/>
</dbReference>
<dbReference type="AlphaFoldDB" id="A0A4U8VX01"/>
<dbReference type="GO" id="GO:0016874">
    <property type="term" value="F:ligase activity"/>
    <property type="evidence" value="ECO:0007669"/>
    <property type="project" value="UniProtKB-KW"/>
</dbReference>
<accession>A0A4U8VX01</accession>
<keyword evidence="1" id="KW-0436">Ligase</keyword>
<gene>
    <name evidence="6" type="ORF">NCTC10797_01697</name>
</gene>
<protein>
    <submittedName>
        <fullName evidence="6">Predicted ATP-grasp enzyme</fullName>
    </submittedName>
</protein>
<name>A0A4U8VX01_9NOCA</name>
<feature type="domain" description="ATP-grasp" evidence="5">
    <location>
        <begin position="106"/>
        <end position="322"/>
    </location>
</feature>
<keyword evidence="3 4" id="KW-0067">ATP-binding</keyword>
<organism evidence="6 7">
    <name type="scientific">Nocardia cyriacigeorgica</name>
    <dbReference type="NCBI Taxonomy" id="135487"/>
    <lineage>
        <taxon>Bacteria</taxon>
        <taxon>Bacillati</taxon>
        <taxon>Actinomycetota</taxon>
        <taxon>Actinomycetes</taxon>
        <taxon>Mycobacteriales</taxon>
        <taxon>Nocardiaceae</taxon>
        <taxon>Nocardia</taxon>
    </lineage>
</organism>
<evidence type="ECO:0000256" key="3">
    <source>
        <dbReference type="ARBA" id="ARBA00022840"/>
    </source>
</evidence>
<dbReference type="GO" id="GO:0046872">
    <property type="term" value="F:metal ion binding"/>
    <property type="evidence" value="ECO:0007669"/>
    <property type="project" value="InterPro"/>
</dbReference>
<keyword evidence="2 4" id="KW-0547">Nucleotide-binding</keyword>
<evidence type="ECO:0000256" key="4">
    <source>
        <dbReference type="PROSITE-ProRule" id="PRU00409"/>
    </source>
</evidence>
<dbReference type="PANTHER" id="PTHR43585:SF2">
    <property type="entry name" value="ATP-GRASP ENZYME FSQD"/>
    <property type="match status" value="1"/>
</dbReference>
<dbReference type="RefSeq" id="WP_130916712.1">
    <property type="nucleotide sequence ID" value="NZ_JBPAJI010000001.1"/>
</dbReference>
<dbReference type="EMBL" id="LR215973">
    <property type="protein sequence ID" value="VFA97932.1"/>
    <property type="molecule type" value="Genomic_DNA"/>
</dbReference>
<reference evidence="6 7" key="1">
    <citation type="submission" date="2019-02" db="EMBL/GenBank/DDBJ databases">
        <authorList>
            <consortium name="Pathogen Informatics"/>
        </authorList>
    </citation>
    <scope>NUCLEOTIDE SEQUENCE [LARGE SCALE GENOMIC DNA]</scope>
    <source>
        <strain evidence="6 7">3012STDY6756504</strain>
    </source>
</reference>
<dbReference type="InterPro" id="IPR005479">
    <property type="entry name" value="CPAse_ATP-bd"/>
</dbReference>
<evidence type="ECO:0000313" key="6">
    <source>
        <dbReference type="EMBL" id="VFA97932.1"/>
    </source>
</evidence>
<dbReference type="InterPro" id="IPR011761">
    <property type="entry name" value="ATP-grasp"/>
</dbReference>
<evidence type="ECO:0000256" key="2">
    <source>
        <dbReference type="ARBA" id="ARBA00022741"/>
    </source>
</evidence>
<dbReference type="PANTHER" id="PTHR43585">
    <property type="entry name" value="FUMIPYRROLE BIOSYNTHESIS PROTEIN C"/>
    <property type="match status" value="1"/>
</dbReference>